<evidence type="ECO:0000313" key="1">
    <source>
        <dbReference type="EMBL" id="KAK0405313.1"/>
    </source>
</evidence>
<comment type="caution">
    <text evidence="1">The sequence shown here is derived from an EMBL/GenBank/DDBJ whole genome shotgun (WGS) entry which is preliminary data.</text>
</comment>
<dbReference type="Proteomes" id="UP001175271">
    <property type="component" value="Unassembled WGS sequence"/>
</dbReference>
<reference evidence="1" key="1">
    <citation type="submission" date="2023-06" db="EMBL/GenBank/DDBJ databases">
        <title>Genomic analysis of the entomopathogenic nematode Steinernema hermaphroditum.</title>
        <authorList>
            <person name="Schwarz E.M."/>
            <person name="Heppert J.K."/>
            <person name="Baniya A."/>
            <person name="Schwartz H.T."/>
            <person name="Tan C.-H."/>
            <person name="Antoshechkin I."/>
            <person name="Sternberg P.W."/>
            <person name="Goodrich-Blair H."/>
            <person name="Dillman A.R."/>
        </authorList>
    </citation>
    <scope>NUCLEOTIDE SEQUENCE</scope>
    <source>
        <strain evidence="1">PS9179</strain>
        <tissue evidence="1">Whole animal</tissue>
    </source>
</reference>
<sequence>MVVLDVIVFEFAAVTASVGLASMETVDEEVGEEETVTVCRVVESVVVGSTPLAVVVIFVAPVGTVDVFGTTVEAEAKTVGVGLAAVDHGSVEEKSSEDAVLVEVGDILVTGEVLAGFVIVEDGSSVATDVGGLAASEVFT</sequence>
<accession>A0AA39HID1</accession>
<name>A0AA39HID1_9BILA</name>
<proteinExistence type="predicted"/>
<keyword evidence="2" id="KW-1185">Reference proteome</keyword>
<evidence type="ECO:0000313" key="2">
    <source>
        <dbReference type="Proteomes" id="UP001175271"/>
    </source>
</evidence>
<organism evidence="1 2">
    <name type="scientific">Steinernema hermaphroditum</name>
    <dbReference type="NCBI Taxonomy" id="289476"/>
    <lineage>
        <taxon>Eukaryota</taxon>
        <taxon>Metazoa</taxon>
        <taxon>Ecdysozoa</taxon>
        <taxon>Nematoda</taxon>
        <taxon>Chromadorea</taxon>
        <taxon>Rhabditida</taxon>
        <taxon>Tylenchina</taxon>
        <taxon>Panagrolaimomorpha</taxon>
        <taxon>Strongyloidoidea</taxon>
        <taxon>Steinernematidae</taxon>
        <taxon>Steinernema</taxon>
    </lineage>
</organism>
<protein>
    <submittedName>
        <fullName evidence="1">Uncharacterized protein</fullName>
    </submittedName>
</protein>
<dbReference type="AlphaFoldDB" id="A0AA39HID1"/>
<dbReference type="EMBL" id="JAUCMV010000004">
    <property type="protein sequence ID" value="KAK0405313.1"/>
    <property type="molecule type" value="Genomic_DNA"/>
</dbReference>
<gene>
    <name evidence="1" type="ORF">QR680_017919</name>
</gene>